<dbReference type="InterPro" id="IPR003439">
    <property type="entry name" value="ABC_transporter-like_ATP-bd"/>
</dbReference>
<accession>A0A7I9VKU6</accession>
<evidence type="ECO:0000256" key="2">
    <source>
        <dbReference type="ARBA" id="ARBA00022448"/>
    </source>
</evidence>
<dbReference type="SMART" id="SM00382">
    <property type="entry name" value="AAA"/>
    <property type="match status" value="1"/>
</dbReference>
<dbReference type="PANTHER" id="PTHR43335">
    <property type="entry name" value="ABC TRANSPORTER, ATP-BINDING PROTEIN"/>
    <property type="match status" value="1"/>
</dbReference>
<keyword evidence="4 6" id="KW-0067">ATP-binding</keyword>
<reference evidence="7" key="1">
    <citation type="journal article" date="2020" name="Appl. Environ. Microbiol.">
        <title>Diazotrophic Anaeromyxobacter Isolates from Soils.</title>
        <authorList>
            <person name="Masuda Y."/>
            <person name="Yamanaka H."/>
            <person name="Xu Z.X."/>
            <person name="Shiratori Y."/>
            <person name="Aono T."/>
            <person name="Amachi S."/>
            <person name="Senoo K."/>
            <person name="Itoh H."/>
        </authorList>
    </citation>
    <scope>NUCLEOTIDE SEQUENCE [LARGE SCALE GENOMIC DNA]</scope>
    <source>
        <strain evidence="7">R267</strain>
    </source>
</reference>
<dbReference type="EMBL" id="BJTG01000004">
    <property type="protein sequence ID" value="GEJ57015.1"/>
    <property type="molecule type" value="Genomic_DNA"/>
</dbReference>
<feature type="domain" description="ABC transporter" evidence="5">
    <location>
        <begin position="2"/>
        <end position="228"/>
    </location>
</feature>
<evidence type="ECO:0000256" key="3">
    <source>
        <dbReference type="ARBA" id="ARBA00022741"/>
    </source>
</evidence>
<dbReference type="PANTHER" id="PTHR43335:SF4">
    <property type="entry name" value="ABC TRANSPORTER, ATP-BINDING PROTEIN"/>
    <property type="match status" value="1"/>
</dbReference>
<evidence type="ECO:0000256" key="1">
    <source>
        <dbReference type="ARBA" id="ARBA00005417"/>
    </source>
</evidence>
<gene>
    <name evidence="6" type="ORF">AMYX_17560</name>
</gene>
<evidence type="ECO:0000313" key="7">
    <source>
        <dbReference type="Proteomes" id="UP000503640"/>
    </source>
</evidence>
<comment type="caution">
    <text evidence="6">The sequence shown here is derived from an EMBL/GenBank/DDBJ whole genome shotgun (WGS) entry which is preliminary data.</text>
</comment>
<dbReference type="GO" id="GO:0005524">
    <property type="term" value="F:ATP binding"/>
    <property type="evidence" value="ECO:0007669"/>
    <property type="project" value="UniProtKB-KW"/>
</dbReference>
<keyword evidence="3" id="KW-0547">Nucleotide-binding</keyword>
<proteinExistence type="inferred from homology"/>
<name>A0A7I9VKU6_9BACT</name>
<keyword evidence="7" id="KW-1185">Reference proteome</keyword>
<evidence type="ECO:0000256" key="4">
    <source>
        <dbReference type="ARBA" id="ARBA00022840"/>
    </source>
</evidence>
<dbReference type="AlphaFoldDB" id="A0A7I9VKU6"/>
<dbReference type="Pfam" id="PF00005">
    <property type="entry name" value="ABC_tran"/>
    <property type="match status" value="1"/>
</dbReference>
<dbReference type="RefSeq" id="WP_176064514.1">
    <property type="nucleotide sequence ID" value="NZ_BJTG01000004.1"/>
</dbReference>
<dbReference type="SUPFAM" id="SSF52540">
    <property type="entry name" value="P-loop containing nucleoside triphosphate hydrolases"/>
    <property type="match status" value="1"/>
</dbReference>
<dbReference type="InterPro" id="IPR003593">
    <property type="entry name" value="AAA+_ATPase"/>
</dbReference>
<comment type="similarity">
    <text evidence="1">Belongs to the ABC transporter superfamily.</text>
</comment>
<dbReference type="InterPro" id="IPR027417">
    <property type="entry name" value="P-loop_NTPase"/>
</dbReference>
<dbReference type="CDD" id="cd03230">
    <property type="entry name" value="ABC_DR_subfamily_A"/>
    <property type="match status" value="1"/>
</dbReference>
<dbReference type="PROSITE" id="PS50893">
    <property type="entry name" value="ABC_TRANSPORTER_2"/>
    <property type="match status" value="1"/>
</dbReference>
<dbReference type="Gene3D" id="3.40.50.300">
    <property type="entry name" value="P-loop containing nucleotide triphosphate hydrolases"/>
    <property type="match status" value="1"/>
</dbReference>
<dbReference type="GO" id="GO:0016887">
    <property type="term" value="F:ATP hydrolysis activity"/>
    <property type="evidence" value="ECO:0007669"/>
    <property type="project" value="InterPro"/>
</dbReference>
<protein>
    <submittedName>
        <fullName evidence="6">ABC transporter ATP-binding protein</fullName>
    </submittedName>
</protein>
<dbReference type="Proteomes" id="UP000503640">
    <property type="component" value="Unassembled WGS sequence"/>
</dbReference>
<sequence>MIRFERVSKRYGRHVALSGLSLEVRRGEVVALLGPNGSGKTTTLKAAAGLVHPSEGTVMLGEPPRPAAEPDARRTLSYLPQKVAFPEALTGREVVEFYRRLRGLGAARTDEALHVAALNGAGARQVGTYSGGMVQRLGLAVAALPDAPVLLLDEPTSSLDTAGLGAVYALAVRARREGRAVLFTSHQPADVERLADRVAVLVGGRLVALLGRGELAERLAARGVLRARVERVPPGLGERLASLAPGAAVEGDQVVVPGDARTRAAALQLLAEAGARVRQLAAEEGRLDLLYQELAGGDA</sequence>
<keyword evidence="2" id="KW-0813">Transport</keyword>
<evidence type="ECO:0000313" key="6">
    <source>
        <dbReference type="EMBL" id="GEJ57015.1"/>
    </source>
</evidence>
<organism evidence="6 7">
    <name type="scientific">Anaeromyxobacter diazotrophicus</name>
    <dbReference type="NCBI Taxonomy" id="2590199"/>
    <lineage>
        <taxon>Bacteria</taxon>
        <taxon>Pseudomonadati</taxon>
        <taxon>Myxococcota</taxon>
        <taxon>Myxococcia</taxon>
        <taxon>Myxococcales</taxon>
        <taxon>Cystobacterineae</taxon>
        <taxon>Anaeromyxobacteraceae</taxon>
        <taxon>Anaeromyxobacter</taxon>
    </lineage>
</organism>
<evidence type="ECO:0000259" key="5">
    <source>
        <dbReference type="PROSITE" id="PS50893"/>
    </source>
</evidence>